<evidence type="ECO:0000256" key="1">
    <source>
        <dbReference type="ARBA" id="ARBA00001966"/>
    </source>
</evidence>
<dbReference type="SUPFAM" id="SSF102114">
    <property type="entry name" value="Radical SAM enzymes"/>
    <property type="match status" value="1"/>
</dbReference>
<dbReference type="PANTHER" id="PTHR22976:SF2">
    <property type="entry name" value="BIOTIN SYNTHASE, MITOCHONDRIAL"/>
    <property type="match status" value="1"/>
</dbReference>
<dbReference type="InterPro" id="IPR010722">
    <property type="entry name" value="BATS_dom"/>
</dbReference>
<keyword evidence="2" id="KW-0479">Metal-binding</keyword>
<dbReference type="AlphaFoldDB" id="A0A382RPV3"/>
<keyword evidence="2" id="KW-0004">4Fe-4S</keyword>
<dbReference type="EMBL" id="UINC01123080">
    <property type="protein sequence ID" value="SVC99312.1"/>
    <property type="molecule type" value="Genomic_DNA"/>
</dbReference>
<evidence type="ECO:0000313" key="4">
    <source>
        <dbReference type="EMBL" id="SVC99312.1"/>
    </source>
</evidence>
<gene>
    <name evidence="4" type="ORF">METZ01_LOCUS352166</name>
</gene>
<dbReference type="InterPro" id="IPR013785">
    <property type="entry name" value="Aldolase_TIM"/>
</dbReference>
<sequence>GREDLTPRDCLRILSLFRFVNPSREIRVAGGRERNIRSLQALALYPANSLFMEGYLTTVGQTTSDAHQMIADAGFEITTTIAPALQEESVSIG</sequence>
<dbReference type="GO" id="GO:0051537">
    <property type="term" value="F:2 iron, 2 sulfur cluster binding"/>
    <property type="evidence" value="ECO:0007669"/>
    <property type="project" value="TreeGrafter"/>
</dbReference>
<evidence type="ECO:0000256" key="2">
    <source>
        <dbReference type="ARBA" id="ARBA00022485"/>
    </source>
</evidence>
<dbReference type="Pfam" id="PF06968">
    <property type="entry name" value="BATS"/>
    <property type="match status" value="1"/>
</dbReference>
<keyword evidence="2" id="KW-0411">Iron-sulfur</keyword>
<dbReference type="GO" id="GO:0051539">
    <property type="term" value="F:4 iron, 4 sulfur cluster binding"/>
    <property type="evidence" value="ECO:0007669"/>
    <property type="project" value="UniProtKB-KW"/>
</dbReference>
<feature type="domain" description="Biotin and thiamin synthesis-associated" evidence="3">
    <location>
        <begin position="1"/>
        <end position="77"/>
    </location>
</feature>
<organism evidence="4">
    <name type="scientific">marine metagenome</name>
    <dbReference type="NCBI Taxonomy" id="408172"/>
    <lineage>
        <taxon>unclassified sequences</taxon>
        <taxon>metagenomes</taxon>
        <taxon>ecological metagenomes</taxon>
    </lineage>
</organism>
<dbReference type="InterPro" id="IPR002684">
    <property type="entry name" value="Biotin_synth/BioAB"/>
</dbReference>
<dbReference type="GO" id="GO:0009102">
    <property type="term" value="P:biotin biosynthetic process"/>
    <property type="evidence" value="ECO:0007669"/>
    <property type="project" value="InterPro"/>
</dbReference>
<protein>
    <recommendedName>
        <fullName evidence="3">Biotin and thiamin synthesis-associated domain-containing protein</fullName>
    </recommendedName>
</protein>
<feature type="non-terminal residue" evidence="4">
    <location>
        <position position="1"/>
    </location>
</feature>
<keyword evidence="2" id="KW-0408">Iron</keyword>
<dbReference type="PANTHER" id="PTHR22976">
    <property type="entry name" value="BIOTIN SYNTHASE"/>
    <property type="match status" value="1"/>
</dbReference>
<name>A0A382RPV3_9ZZZZ</name>
<dbReference type="SMART" id="SM00876">
    <property type="entry name" value="BATS"/>
    <property type="match status" value="1"/>
</dbReference>
<comment type="cofactor">
    <cofactor evidence="1">
        <name>[4Fe-4S] cluster</name>
        <dbReference type="ChEBI" id="CHEBI:49883"/>
    </cofactor>
</comment>
<dbReference type="GO" id="GO:0004076">
    <property type="term" value="F:biotin synthase activity"/>
    <property type="evidence" value="ECO:0007669"/>
    <property type="project" value="InterPro"/>
</dbReference>
<accession>A0A382RPV3</accession>
<proteinExistence type="predicted"/>
<evidence type="ECO:0000259" key="3">
    <source>
        <dbReference type="SMART" id="SM00876"/>
    </source>
</evidence>
<dbReference type="Gene3D" id="3.20.20.70">
    <property type="entry name" value="Aldolase class I"/>
    <property type="match status" value="1"/>
</dbReference>
<dbReference type="InterPro" id="IPR058240">
    <property type="entry name" value="rSAM_sf"/>
</dbReference>
<reference evidence="4" key="1">
    <citation type="submission" date="2018-05" db="EMBL/GenBank/DDBJ databases">
        <authorList>
            <person name="Lanie J.A."/>
            <person name="Ng W.-L."/>
            <person name="Kazmierczak K.M."/>
            <person name="Andrzejewski T.M."/>
            <person name="Davidsen T.M."/>
            <person name="Wayne K.J."/>
            <person name="Tettelin H."/>
            <person name="Glass J.I."/>
            <person name="Rusch D."/>
            <person name="Podicherti R."/>
            <person name="Tsui H.-C.T."/>
            <person name="Winkler M.E."/>
        </authorList>
    </citation>
    <scope>NUCLEOTIDE SEQUENCE</scope>
</reference>